<sequence length="75" mass="8385">MTIFRDHTRLSLWEEAVGQLQETHLVDGVCLAKIGSLMVVLPEEVGEHLGDLIGQRIGVLRAESGYKYRVISRGH</sequence>
<accession>A0A101IIR8</accession>
<gene>
    <name evidence="1" type="ORF">XE07_1429</name>
</gene>
<name>A0A101IIR8_9EURY</name>
<protein>
    <submittedName>
        <fullName evidence="1">Uncharacterized protein</fullName>
    </submittedName>
</protein>
<organism evidence="1 2">
    <name type="scientific">Methanothrix harundinacea</name>
    <dbReference type="NCBI Taxonomy" id="301375"/>
    <lineage>
        <taxon>Archaea</taxon>
        <taxon>Methanobacteriati</taxon>
        <taxon>Methanobacteriota</taxon>
        <taxon>Stenosarchaea group</taxon>
        <taxon>Methanomicrobia</taxon>
        <taxon>Methanotrichales</taxon>
        <taxon>Methanotrichaceae</taxon>
        <taxon>Methanothrix</taxon>
    </lineage>
</organism>
<comment type="caution">
    <text evidence="1">The sequence shown here is derived from an EMBL/GenBank/DDBJ whole genome shotgun (WGS) entry which is preliminary data.</text>
</comment>
<dbReference type="AlphaFoldDB" id="A0A101IIR8"/>
<dbReference type="EMBL" id="LGHB01000022">
    <property type="protein sequence ID" value="KUK95993.1"/>
    <property type="molecule type" value="Genomic_DNA"/>
</dbReference>
<evidence type="ECO:0000313" key="1">
    <source>
        <dbReference type="EMBL" id="KUK95993.1"/>
    </source>
</evidence>
<dbReference type="Proteomes" id="UP000053961">
    <property type="component" value="Unassembled WGS sequence"/>
</dbReference>
<reference evidence="2" key="1">
    <citation type="journal article" date="2015" name="MBio">
        <title>Genome-Resolved Metagenomic Analysis Reveals Roles for Candidate Phyla and Other Microbial Community Members in Biogeochemical Transformations in Oil Reservoirs.</title>
        <authorList>
            <person name="Hu P."/>
            <person name="Tom L."/>
            <person name="Singh A."/>
            <person name="Thomas B.C."/>
            <person name="Baker B.J."/>
            <person name="Piceno Y.M."/>
            <person name="Andersen G.L."/>
            <person name="Banfield J.F."/>
        </authorList>
    </citation>
    <scope>NUCLEOTIDE SEQUENCE [LARGE SCALE GENOMIC DNA]</scope>
</reference>
<evidence type="ECO:0000313" key="2">
    <source>
        <dbReference type="Proteomes" id="UP000053961"/>
    </source>
</evidence>
<dbReference type="PATRIC" id="fig|301375.6.peg.557"/>
<proteinExistence type="predicted"/>